<protein>
    <submittedName>
        <fullName evidence="2">Uncharacterized protein</fullName>
    </submittedName>
</protein>
<dbReference type="Proteomes" id="UP000053923">
    <property type="component" value="Unassembled WGS sequence"/>
</dbReference>
<dbReference type="AlphaFoldDB" id="A0A0X3VKG3"/>
<sequence>MPGPVRVRGVQRGGHRVPGLGTLSTQRIHSAFPATRQLHELQQTLGEHHQMLRIGQRAQHERRRRL</sequence>
<evidence type="ECO:0000313" key="2">
    <source>
        <dbReference type="EMBL" id="KUL45138.1"/>
    </source>
</evidence>
<accession>A0A0X3VKG3</accession>
<keyword evidence="3" id="KW-1185">Reference proteome</keyword>
<comment type="caution">
    <text evidence="2">The sequence shown here is derived from an EMBL/GenBank/DDBJ whole genome shotgun (WGS) entry which is preliminary data.</text>
</comment>
<feature type="region of interest" description="Disordered" evidence="1">
    <location>
        <begin position="1"/>
        <end position="21"/>
    </location>
</feature>
<organism evidence="2 3">
    <name type="scientific">Streptomyces regalis</name>
    <dbReference type="NCBI Taxonomy" id="68262"/>
    <lineage>
        <taxon>Bacteria</taxon>
        <taxon>Bacillati</taxon>
        <taxon>Actinomycetota</taxon>
        <taxon>Actinomycetes</taxon>
        <taxon>Kitasatosporales</taxon>
        <taxon>Streptomycetaceae</taxon>
        <taxon>Streptomyces</taxon>
    </lineage>
</organism>
<evidence type="ECO:0000313" key="3">
    <source>
        <dbReference type="Proteomes" id="UP000053923"/>
    </source>
</evidence>
<feature type="compositionally biased region" description="Low complexity" evidence="1">
    <location>
        <begin position="1"/>
        <end position="10"/>
    </location>
</feature>
<gene>
    <name evidence="2" type="ORF">ADL12_04320</name>
</gene>
<evidence type="ECO:0000256" key="1">
    <source>
        <dbReference type="SAM" id="MobiDB-lite"/>
    </source>
</evidence>
<reference evidence="3" key="1">
    <citation type="submission" date="2015-10" db="EMBL/GenBank/DDBJ databases">
        <authorList>
            <person name="Ju K.-S."/>
            <person name="Doroghazi J.R."/>
            <person name="Metcalf W.W."/>
        </authorList>
    </citation>
    <scope>NUCLEOTIDE SEQUENCE [LARGE SCALE GENOMIC DNA]</scope>
    <source>
        <strain evidence="3">NRRL 3151</strain>
    </source>
</reference>
<name>A0A0X3VKG3_9ACTN</name>
<proteinExistence type="predicted"/>
<dbReference type="EMBL" id="LLZG01000015">
    <property type="protein sequence ID" value="KUL45138.1"/>
    <property type="molecule type" value="Genomic_DNA"/>
</dbReference>